<dbReference type="RefSeq" id="WP_093339062.1">
    <property type="nucleotide sequence ID" value="NZ_FOXD01000026.1"/>
</dbReference>
<accession>A0A1I5XAX9</accession>
<evidence type="ECO:0000313" key="2">
    <source>
        <dbReference type="Proteomes" id="UP000198892"/>
    </source>
</evidence>
<dbReference type="Proteomes" id="UP000198892">
    <property type="component" value="Unassembled WGS sequence"/>
</dbReference>
<name>A0A1I5XAX9_9BACI</name>
<dbReference type="EMBL" id="FOXD01000026">
    <property type="protein sequence ID" value="SFQ29129.1"/>
    <property type="molecule type" value="Genomic_DNA"/>
</dbReference>
<dbReference type="AlphaFoldDB" id="A0A1I5XAX9"/>
<sequence>MVNGIGLHGLEKAARMSAALDASSDHIVLGAEQVGWQDPGDVVDTMYYALPPSVDLHNVNTALSRKHAIQTCMDLSQPGDTTILLTGINKPKHIQGKVVPHDDKEEIHYYFSCSSSRSM</sequence>
<dbReference type="OrthoDB" id="9800958at2"/>
<dbReference type="InterPro" id="IPR036615">
    <property type="entry name" value="Mur_ligase_C_dom_sf"/>
</dbReference>
<dbReference type="GO" id="GO:0016881">
    <property type="term" value="F:acid-amino acid ligase activity"/>
    <property type="evidence" value="ECO:0007669"/>
    <property type="project" value="InterPro"/>
</dbReference>
<organism evidence="1 2">
    <name type="scientific">Salibacterium halotolerans</name>
    <dbReference type="NCBI Taxonomy" id="1884432"/>
    <lineage>
        <taxon>Bacteria</taxon>
        <taxon>Bacillati</taxon>
        <taxon>Bacillota</taxon>
        <taxon>Bacilli</taxon>
        <taxon>Bacillales</taxon>
        <taxon>Bacillaceae</taxon>
    </lineage>
</organism>
<keyword evidence="1" id="KW-0436">Ligase</keyword>
<reference evidence="2" key="1">
    <citation type="submission" date="2016-10" db="EMBL/GenBank/DDBJ databases">
        <authorList>
            <person name="Varghese N."/>
            <person name="Submissions S."/>
        </authorList>
    </citation>
    <scope>NUCLEOTIDE SEQUENCE [LARGE SCALE GENOMIC DNA]</scope>
    <source>
        <strain evidence="2">S7</strain>
    </source>
</reference>
<dbReference type="STRING" id="1884432.SAMN05518683_12631"/>
<dbReference type="Gene3D" id="3.90.190.20">
    <property type="entry name" value="Mur ligase, C-terminal domain"/>
    <property type="match status" value="1"/>
</dbReference>
<proteinExistence type="predicted"/>
<evidence type="ECO:0000313" key="1">
    <source>
        <dbReference type="EMBL" id="SFQ29129.1"/>
    </source>
</evidence>
<protein>
    <submittedName>
        <fullName evidence="1">UDP-N-acetylmuramoyl-L-alanyl-D-glutamate--2,6-diaminopimelate ligase</fullName>
    </submittedName>
</protein>
<gene>
    <name evidence="1" type="ORF">SAMN05518683_12631</name>
</gene>
<keyword evidence="2" id="KW-1185">Reference proteome</keyword>